<dbReference type="EMBL" id="CP027303">
    <property type="protein sequence ID" value="AWO75394.1"/>
    <property type="molecule type" value="Genomic_DNA"/>
</dbReference>
<dbReference type="Proteomes" id="UP000246996">
    <property type="component" value="Chromosome"/>
</dbReference>
<evidence type="ECO:0000313" key="3">
    <source>
        <dbReference type="Proteomes" id="UP000246996"/>
    </source>
</evidence>
<sequence length="59" mass="6632">MPELRSRTRSGRERRPNYFAGRASFAVFVRQSNRGTHGDGLVHSLPWGGCSQESPTSKR</sequence>
<dbReference type="AlphaFoldDB" id="A0A2Z3NBP8"/>
<accession>A0A2Z3NBP8</accession>
<evidence type="ECO:0000256" key="1">
    <source>
        <dbReference type="SAM" id="MobiDB-lite"/>
    </source>
</evidence>
<feature type="region of interest" description="Disordered" evidence="1">
    <location>
        <begin position="36"/>
        <end position="59"/>
    </location>
</feature>
<organism evidence="2 3">
    <name type="scientific">Geobacillus thermoleovorans</name>
    <name type="common">Bacillus thermoleovorans</name>
    <dbReference type="NCBI Taxonomy" id="33941"/>
    <lineage>
        <taxon>Bacteria</taxon>
        <taxon>Bacillati</taxon>
        <taxon>Bacillota</taxon>
        <taxon>Bacilli</taxon>
        <taxon>Bacillales</taxon>
        <taxon>Anoxybacillaceae</taxon>
        <taxon>Geobacillus</taxon>
        <taxon>Geobacillus thermoleovorans group</taxon>
    </lineage>
</organism>
<proteinExistence type="predicted"/>
<evidence type="ECO:0000313" key="2">
    <source>
        <dbReference type="EMBL" id="AWO75394.1"/>
    </source>
</evidence>
<protein>
    <submittedName>
        <fullName evidence="2">Uncharacterized protein</fullName>
    </submittedName>
</protein>
<reference evidence="3" key="1">
    <citation type="submission" date="2018-02" db="EMBL/GenBank/DDBJ databases">
        <title>The complete genome of bacterial strain SGAirxxxx.</title>
        <authorList>
            <person name="Schuster S.C."/>
        </authorList>
    </citation>
    <scope>NUCLEOTIDE SEQUENCE [LARGE SCALE GENOMIC DNA]</scope>
    <source>
        <strain evidence="3">SGAir0734</strain>
    </source>
</reference>
<name>A0A2Z3NBP8_GEOTH</name>
<gene>
    <name evidence="2" type="ORF">C1N76_13330</name>
</gene>